<feature type="signal peptide" evidence="5">
    <location>
        <begin position="1"/>
        <end position="42"/>
    </location>
</feature>
<dbReference type="KEGG" id="kvl:KVU_PA0150"/>
<gene>
    <name evidence="7" type="ordered locus">KVU_PA0150</name>
</gene>
<dbReference type="GO" id="GO:0016020">
    <property type="term" value="C:membrane"/>
    <property type="evidence" value="ECO:0007669"/>
    <property type="project" value="UniProtKB-SubCell"/>
</dbReference>
<keyword evidence="2 5" id="KW-0732">Signal</keyword>
<evidence type="ECO:0000313" key="8">
    <source>
        <dbReference type="Proteomes" id="UP000000692"/>
    </source>
</evidence>
<dbReference type="SUPFAM" id="SSF56925">
    <property type="entry name" value="OMPA-like"/>
    <property type="match status" value="1"/>
</dbReference>
<dbReference type="AlphaFoldDB" id="F9YB17"/>
<dbReference type="InterPro" id="IPR011250">
    <property type="entry name" value="OMP/PagP_B-barrel"/>
</dbReference>
<keyword evidence="3" id="KW-0472">Membrane</keyword>
<keyword evidence="7" id="KW-0614">Plasmid</keyword>
<dbReference type="Pfam" id="PF13505">
    <property type="entry name" value="OMP_b-brl"/>
    <property type="match status" value="1"/>
</dbReference>
<evidence type="ECO:0000256" key="4">
    <source>
        <dbReference type="ARBA" id="ARBA00038306"/>
    </source>
</evidence>
<comment type="subcellular location">
    <subcellularLocation>
        <location evidence="1">Membrane</location>
    </subcellularLocation>
</comment>
<evidence type="ECO:0000256" key="5">
    <source>
        <dbReference type="SAM" id="SignalP"/>
    </source>
</evidence>
<evidence type="ECO:0000256" key="2">
    <source>
        <dbReference type="ARBA" id="ARBA00022729"/>
    </source>
</evidence>
<feature type="chain" id="PRO_5003391473" evidence="5">
    <location>
        <begin position="43"/>
        <end position="261"/>
    </location>
</feature>
<reference evidence="7 8" key="1">
    <citation type="journal article" date="2011" name="J. Bacteriol.">
        <title>Complete genome sequence of the industrial strain Ketogulonicigenium vulgare WSH-001.</title>
        <authorList>
            <person name="Liu L."/>
            <person name="Li Y."/>
            <person name="Zhang J."/>
            <person name="Zhou Z."/>
            <person name="Liu J."/>
            <person name="Li X."/>
            <person name="Zhou J."/>
            <person name="Du G."/>
            <person name="Wang L."/>
            <person name="Chen J."/>
        </authorList>
    </citation>
    <scope>NUCLEOTIDE SEQUENCE [LARGE SCALE GENOMIC DNA]</scope>
    <source>
        <strain evidence="7 8">WSH-001</strain>
        <plasmid evidence="8">pKVU_100</plasmid>
    </source>
</reference>
<evidence type="ECO:0000313" key="7">
    <source>
        <dbReference type="EMBL" id="AEM42569.1"/>
    </source>
</evidence>
<evidence type="ECO:0000256" key="3">
    <source>
        <dbReference type="ARBA" id="ARBA00023136"/>
    </source>
</evidence>
<name>F9YB17_KETVW</name>
<dbReference type="PANTHER" id="PTHR34001:SF3">
    <property type="entry name" value="BLL7405 PROTEIN"/>
    <property type="match status" value="1"/>
</dbReference>
<feature type="domain" description="Outer membrane protein beta-barrel" evidence="6">
    <location>
        <begin position="65"/>
        <end position="261"/>
    </location>
</feature>
<evidence type="ECO:0000259" key="6">
    <source>
        <dbReference type="Pfam" id="PF13505"/>
    </source>
</evidence>
<dbReference type="EMBL" id="CP002019">
    <property type="protein sequence ID" value="AEM42569.1"/>
    <property type="molecule type" value="Genomic_DNA"/>
</dbReference>
<dbReference type="InterPro" id="IPR027385">
    <property type="entry name" value="Beta-barrel_OMP"/>
</dbReference>
<organism evidence="7 8">
    <name type="scientific">Ketogulonicigenium vulgare (strain WSH-001)</name>
    <dbReference type="NCBI Taxonomy" id="759362"/>
    <lineage>
        <taxon>Bacteria</taxon>
        <taxon>Pseudomonadati</taxon>
        <taxon>Pseudomonadota</taxon>
        <taxon>Alphaproteobacteria</taxon>
        <taxon>Rhodobacterales</taxon>
        <taxon>Roseobacteraceae</taxon>
        <taxon>Ketogulonicigenium</taxon>
    </lineage>
</organism>
<protein>
    <submittedName>
        <fullName evidence="7">Outer membrane protein</fullName>
    </submittedName>
</protein>
<dbReference type="PANTHER" id="PTHR34001">
    <property type="entry name" value="BLL7405 PROTEIN"/>
    <property type="match status" value="1"/>
</dbReference>
<dbReference type="Proteomes" id="UP000000692">
    <property type="component" value="Plasmid 1"/>
</dbReference>
<dbReference type="OrthoDB" id="268975at2"/>
<accession>F9YB17</accession>
<dbReference type="Gene3D" id="2.40.160.20">
    <property type="match status" value="1"/>
</dbReference>
<geneLocation type="plasmid" evidence="8">
    <name>pKVU_100</name>
</geneLocation>
<dbReference type="HOGENOM" id="CLU_037100_1_0_5"/>
<proteinExistence type="inferred from homology"/>
<sequence>MVNVSLMPKFAANLPHLSTFKWISIMRYICIAAFLASTSAIAANAGGLSTPVMEPPVIMVQPTPMPAPSWQGAYVGANVNYGDLSVDSTGVLETALQGAGFDTTVATADGVNYAIRGGYDWQFNNWLFGLGGEYSFGSYDGGLSGDLVTALGTDIDLSIDSVATAYLRAGYAFSQSTAAYLLVGYTWATAEATLGGTTYSEDYEAASYGLGVEHRFNRAWSVYGEYVYTDFGDINPTNDPTYDNLAEADLGQFKIGVNFRF</sequence>
<keyword evidence="8" id="KW-1185">Reference proteome</keyword>
<evidence type="ECO:0000256" key="1">
    <source>
        <dbReference type="ARBA" id="ARBA00004370"/>
    </source>
</evidence>
<dbReference type="InterPro" id="IPR051692">
    <property type="entry name" value="OMP-like"/>
</dbReference>
<comment type="similarity">
    <text evidence="4">Belongs to the Omp25/RopB family.</text>
</comment>